<dbReference type="PANTHER" id="PTHR11216">
    <property type="entry name" value="EH DOMAIN"/>
    <property type="match status" value="1"/>
</dbReference>
<dbReference type="Proteomes" id="UP000095009">
    <property type="component" value="Unassembled WGS sequence"/>
</dbReference>
<evidence type="ECO:0000313" key="6">
    <source>
        <dbReference type="EMBL" id="ODQ66311.1"/>
    </source>
</evidence>
<dbReference type="Gene3D" id="1.10.238.10">
    <property type="entry name" value="EF-hand"/>
    <property type="match status" value="3"/>
</dbReference>
<dbReference type="InterPro" id="IPR002048">
    <property type="entry name" value="EF_hand_dom"/>
</dbReference>
<evidence type="ECO:0000256" key="2">
    <source>
        <dbReference type="SAM" id="MobiDB-lite"/>
    </source>
</evidence>
<dbReference type="SUPFAM" id="SSF47473">
    <property type="entry name" value="EF-hand"/>
    <property type="match status" value="3"/>
</dbReference>
<keyword evidence="7" id="KW-1185">Reference proteome</keyword>
<dbReference type="CDD" id="cd00052">
    <property type="entry name" value="EH"/>
    <property type="match status" value="3"/>
</dbReference>
<feature type="region of interest" description="Disordered" evidence="2">
    <location>
        <begin position="517"/>
        <end position="542"/>
    </location>
</feature>
<dbReference type="InterPro" id="IPR015940">
    <property type="entry name" value="UBA"/>
</dbReference>
<feature type="region of interest" description="Disordered" evidence="2">
    <location>
        <begin position="931"/>
        <end position="1004"/>
    </location>
</feature>
<feature type="compositionally biased region" description="Low complexity" evidence="2">
    <location>
        <begin position="807"/>
        <end position="845"/>
    </location>
</feature>
<proteinExistence type="predicted"/>
<feature type="compositionally biased region" description="Polar residues" evidence="2">
    <location>
        <begin position="954"/>
        <end position="970"/>
    </location>
</feature>
<feature type="region of interest" description="Disordered" evidence="2">
    <location>
        <begin position="1487"/>
        <end position="1508"/>
    </location>
</feature>
<gene>
    <name evidence="6" type="ORF">NADFUDRAFT_50228</name>
</gene>
<feature type="compositionally biased region" description="Polar residues" evidence="2">
    <location>
        <begin position="976"/>
        <end position="989"/>
    </location>
</feature>
<dbReference type="GO" id="GO:0006897">
    <property type="term" value="P:endocytosis"/>
    <property type="evidence" value="ECO:0007669"/>
    <property type="project" value="TreeGrafter"/>
</dbReference>
<accession>A0A1E3PLJ4</accession>
<evidence type="ECO:0000259" key="3">
    <source>
        <dbReference type="PROSITE" id="PS50030"/>
    </source>
</evidence>
<feature type="region of interest" description="Disordered" evidence="2">
    <location>
        <begin position="862"/>
        <end position="885"/>
    </location>
</feature>
<feature type="domain" description="EH" evidence="4">
    <location>
        <begin position="23"/>
        <end position="109"/>
    </location>
</feature>
<feature type="compositionally biased region" description="Polar residues" evidence="2">
    <location>
        <begin position="533"/>
        <end position="542"/>
    </location>
</feature>
<dbReference type="EMBL" id="KV454408">
    <property type="protein sequence ID" value="ODQ66311.1"/>
    <property type="molecule type" value="Genomic_DNA"/>
</dbReference>
<feature type="coiled-coil region" evidence="1">
    <location>
        <begin position="574"/>
        <end position="608"/>
    </location>
</feature>
<feature type="compositionally biased region" description="Basic and acidic residues" evidence="2">
    <location>
        <begin position="1299"/>
        <end position="1313"/>
    </location>
</feature>
<feature type="compositionally biased region" description="Low complexity" evidence="2">
    <location>
        <begin position="517"/>
        <end position="527"/>
    </location>
</feature>
<dbReference type="GO" id="GO:0016197">
    <property type="term" value="P:endosomal transport"/>
    <property type="evidence" value="ECO:0007669"/>
    <property type="project" value="TreeGrafter"/>
</dbReference>
<dbReference type="SMART" id="SM00027">
    <property type="entry name" value="EH"/>
    <property type="match status" value="3"/>
</dbReference>
<evidence type="ECO:0000259" key="4">
    <source>
        <dbReference type="PROSITE" id="PS50031"/>
    </source>
</evidence>
<feature type="compositionally biased region" description="Acidic residues" evidence="2">
    <location>
        <begin position="1321"/>
        <end position="1339"/>
    </location>
</feature>
<keyword evidence="1" id="KW-0175">Coiled coil</keyword>
<feature type="compositionally biased region" description="Low complexity" evidence="2">
    <location>
        <begin position="862"/>
        <end position="872"/>
    </location>
</feature>
<dbReference type="GO" id="GO:0005509">
    <property type="term" value="F:calcium ion binding"/>
    <property type="evidence" value="ECO:0007669"/>
    <property type="project" value="InterPro"/>
</dbReference>
<dbReference type="PANTHER" id="PTHR11216:SF170">
    <property type="entry name" value="DYNAMIN ASSOCIATED PROTEIN 160, ISOFORM D"/>
    <property type="match status" value="1"/>
</dbReference>
<dbReference type="SUPFAM" id="SSF46934">
    <property type="entry name" value="UBA-like"/>
    <property type="match status" value="1"/>
</dbReference>
<dbReference type="Pfam" id="PF12763">
    <property type="entry name" value="EH"/>
    <property type="match status" value="3"/>
</dbReference>
<feature type="compositionally biased region" description="Polar residues" evidence="2">
    <location>
        <begin position="136"/>
        <end position="159"/>
    </location>
</feature>
<feature type="domain" description="EF-hand" evidence="5">
    <location>
        <begin position="309"/>
        <end position="344"/>
    </location>
</feature>
<feature type="domain" description="EH" evidence="4">
    <location>
        <begin position="310"/>
        <end position="399"/>
    </location>
</feature>
<feature type="region of interest" description="Disordered" evidence="2">
    <location>
        <begin position="1053"/>
        <end position="1076"/>
    </location>
</feature>
<sequence length="1608" mass="176003">MSNPSSVSQQATGSSTITLTPEERSLFGTLFRQYDTESLGIITGEAARSLFESSGLPPAILGEIWQLSDSDNKGFLDHIGFSGALRLIGHVQNGKRPNQASISTPGQLPRFKGVSLNPHLTGSLTGGASGSPKPPSVTQLQNQSPVPQLSASPVISTPTPTRPNPTGVLVPPLNVADRARFIQLFKNSAPHGILEGAKAKDIFLKAKLSNETLGQVWNLADIQRRGQLNQTEFTIAMHLIQCVLNGSLKSIPSVLPPSLYETAGEGDSNFAEKDTNQQPSSVNVNLHDINRQVTGPSAQSTSTWTISALEKSRYDSMFESIDRSHRGIIGAQEVVPFLTTSKLPEDILAQIWDLSDRHNTGEFTKTEFSIAMYLTQQKLAGRDLPATLPESLVSAASNISSLPPQSPSADILNDQPAFGIEKPPIKSTGSALNDLVSLNNLFTSPSPVSTIGSRDVSTALSVMTTGQNNLNYNSQTSGTRGGFIPTSNFGQNLKQQQKQTTGTPPVTQPQARFTTNVTTSSVSVPSPQIDQAPVSTTNTRNVPENDDLLLGNDSELSSKLSTATTEFANFSNQISSLTTQTTNLKAKRENSEAELANIVGRKQEIEGKLSQLRAIYDGEVAKVSQVEQLLAANRQETSQLSQEFSAMEAEYQSVLTQYQTVSAAYETDKQENLALKQQIAVTNAEITKLKEQLEVIKKEARQQRGFVAINQKQLAVLQTDAANISTEIETTKNEILEQKTLQLQLEQQILQQQTLQQQTQQEHALQQQTFQQQQEELQRQKQILEKEQQTLAQQQRELELEKQHQQQQLEQKQQQHLQQQEQHRQQQVQHQNQQKEQQQQQQQQQPKSMSIVAGEFDSFMPSSTAATTASSSRDGSRSPGNPFFDTVAPAVMPVVNGTERDFERAFESMGMGPATLSTGPEAFSLPIMRPQSASSSVQNNPPMSIRGDEEFSRSESPISAVSTESESVMSVPSVYNDDNTVSIDNTASGADSVDSDSESHHLGKSSGEFYAENYQEDSRVGTAKATSVNNDNDAQREKLRQASVATIKLNSTSSFSESDNGFQDIEEDTEPYNRDISDNESKVAENDIKGKGLIGKLELNTSLSHDKFDDSYQNTLLKSSGESSFEMVQAPDDYENDKEFNDIPMETETKPDEEVDTDARVDSEINSDEVDKETETFKQESDAKHRISQIPGGWVSSEVSEEKALPESADTVTEFHLRSENTDNKAQFDSIFNTLTMGSAIETHTSPHASFPTFADAQTSSKSIGGLDNEHFIKKFPSLDHGLKINDTNIATEDLDSQSEVKSRESNKTEADTKMTGLEQPAEDEASEYSSSSDEEGPEEIGGSKRLHKDFQGGDISDEGEEEEHTPKEIKNSTFEEQVDFPPNQSPFAIADKFVLSAATETVPQTAFEQDEFNSAFADLDEAKSESIERSDFEAFASVVNNDDGFDDFDTAFENIGSVPTEAGFNFYDSEPKSSSDDWEQIFAGFSNAPAPTNTEKETSDNHDVGDFNRASTASVTTETLVPSLPLTIPGTASYVNEFADAMRLAVSHQPEHHTNDTGAAISTGNAIHDKYIKELASLGFDAIKAQHALSLNDWNLAEASNWLLDNA</sequence>
<name>A0A1E3PLJ4_9ASCO</name>
<dbReference type="PROSITE" id="PS50222">
    <property type="entry name" value="EF_HAND_2"/>
    <property type="match status" value="1"/>
</dbReference>
<evidence type="ECO:0000259" key="5">
    <source>
        <dbReference type="PROSITE" id="PS50222"/>
    </source>
</evidence>
<dbReference type="OrthoDB" id="524326at2759"/>
<feature type="region of interest" description="Disordered" evidence="2">
    <location>
        <begin position="96"/>
        <end position="168"/>
    </location>
</feature>
<dbReference type="PROSITE" id="PS50031">
    <property type="entry name" value="EH"/>
    <property type="match status" value="3"/>
</dbReference>
<dbReference type="GO" id="GO:0005737">
    <property type="term" value="C:cytoplasm"/>
    <property type="evidence" value="ECO:0007669"/>
    <property type="project" value="TreeGrafter"/>
</dbReference>
<dbReference type="GO" id="GO:0005886">
    <property type="term" value="C:plasma membrane"/>
    <property type="evidence" value="ECO:0007669"/>
    <property type="project" value="TreeGrafter"/>
</dbReference>
<feature type="domain" description="EH" evidence="4">
    <location>
        <begin position="177"/>
        <end position="266"/>
    </location>
</feature>
<feature type="compositionally biased region" description="Polar residues" evidence="2">
    <location>
        <begin position="96"/>
        <end position="106"/>
    </location>
</feature>
<protein>
    <submittedName>
        <fullName evidence="6">Uncharacterized protein</fullName>
    </submittedName>
</protein>
<feature type="region of interest" description="Disordered" evidence="2">
    <location>
        <begin position="1290"/>
        <end position="1377"/>
    </location>
</feature>
<dbReference type="STRING" id="857566.A0A1E3PLJ4"/>
<evidence type="ECO:0000313" key="7">
    <source>
        <dbReference type="Proteomes" id="UP000095009"/>
    </source>
</evidence>
<dbReference type="PROSITE" id="PS50030">
    <property type="entry name" value="UBA"/>
    <property type="match status" value="1"/>
</dbReference>
<reference evidence="6 7" key="1">
    <citation type="journal article" date="2016" name="Proc. Natl. Acad. Sci. U.S.A.">
        <title>Comparative genomics of biotechnologically important yeasts.</title>
        <authorList>
            <person name="Riley R."/>
            <person name="Haridas S."/>
            <person name="Wolfe K.H."/>
            <person name="Lopes M.R."/>
            <person name="Hittinger C.T."/>
            <person name="Goeker M."/>
            <person name="Salamov A.A."/>
            <person name="Wisecaver J.H."/>
            <person name="Long T.M."/>
            <person name="Calvey C.H."/>
            <person name="Aerts A.L."/>
            <person name="Barry K.W."/>
            <person name="Choi C."/>
            <person name="Clum A."/>
            <person name="Coughlan A.Y."/>
            <person name="Deshpande S."/>
            <person name="Douglass A.P."/>
            <person name="Hanson S.J."/>
            <person name="Klenk H.-P."/>
            <person name="LaButti K.M."/>
            <person name="Lapidus A."/>
            <person name="Lindquist E.A."/>
            <person name="Lipzen A.M."/>
            <person name="Meier-Kolthoff J.P."/>
            <person name="Ohm R.A."/>
            <person name="Otillar R.P."/>
            <person name="Pangilinan J.L."/>
            <person name="Peng Y."/>
            <person name="Rokas A."/>
            <person name="Rosa C.A."/>
            <person name="Scheuner C."/>
            <person name="Sibirny A.A."/>
            <person name="Slot J.C."/>
            <person name="Stielow J.B."/>
            <person name="Sun H."/>
            <person name="Kurtzman C.P."/>
            <person name="Blackwell M."/>
            <person name="Grigoriev I.V."/>
            <person name="Jeffries T.W."/>
        </authorList>
    </citation>
    <scope>NUCLEOTIDE SEQUENCE [LARGE SCALE GENOMIC DNA]</scope>
    <source>
        <strain evidence="6 7">DSM 6958</strain>
    </source>
</reference>
<feature type="region of interest" description="Disordered" evidence="2">
    <location>
        <begin position="807"/>
        <end position="849"/>
    </location>
</feature>
<feature type="compositionally biased region" description="Polar residues" evidence="2">
    <location>
        <begin position="931"/>
        <end position="942"/>
    </location>
</feature>
<organism evidence="6 7">
    <name type="scientific">Nadsonia fulvescens var. elongata DSM 6958</name>
    <dbReference type="NCBI Taxonomy" id="857566"/>
    <lineage>
        <taxon>Eukaryota</taxon>
        <taxon>Fungi</taxon>
        <taxon>Dikarya</taxon>
        <taxon>Ascomycota</taxon>
        <taxon>Saccharomycotina</taxon>
        <taxon>Dipodascomycetes</taxon>
        <taxon>Dipodascales</taxon>
        <taxon>Dipodascales incertae sedis</taxon>
        <taxon>Nadsonia</taxon>
    </lineage>
</organism>
<feature type="compositionally biased region" description="Basic and acidic residues" evidence="2">
    <location>
        <begin position="1495"/>
        <end position="1507"/>
    </location>
</feature>
<dbReference type="InterPro" id="IPR000261">
    <property type="entry name" value="EH_dom"/>
</dbReference>
<dbReference type="Gene3D" id="1.10.8.10">
    <property type="entry name" value="DNA helicase RuvA subunit, C-terminal domain"/>
    <property type="match status" value="1"/>
</dbReference>
<feature type="domain" description="UBA" evidence="3">
    <location>
        <begin position="1567"/>
        <end position="1607"/>
    </location>
</feature>
<dbReference type="InterPro" id="IPR011992">
    <property type="entry name" value="EF-hand-dom_pair"/>
</dbReference>
<evidence type="ECO:0000256" key="1">
    <source>
        <dbReference type="SAM" id="Coils"/>
    </source>
</evidence>
<dbReference type="InterPro" id="IPR009060">
    <property type="entry name" value="UBA-like_sf"/>
</dbReference>
<dbReference type="SMART" id="SM00165">
    <property type="entry name" value="UBA"/>
    <property type="match status" value="1"/>
</dbReference>